<reference evidence="2" key="2">
    <citation type="submission" date="2022-01" db="EMBL/GenBank/DDBJ databases">
        <authorList>
            <person name="Yamashiro T."/>
            <person name="Shiraishi A."/>
            <person name="Satake H."/>
            <person name="Nakayama K."/>
        </authorList>
    </citation>
    <scope>NUCLEOTIDE SEQUENCE</scope>
</reference>
<accession>A0ABQ4ZIZ4</accession>
<reference evidence="2" key="1">
    <citation type="journal article" date="2022" name="Int. J. Mol. Sci.">
        <title>Draft Genome of Tanacetum Coccineum: Genomic Comparison of Closely Related Tanacetum-Family Plants.</title>
        <authorList>
            <person name="Yamashiro T."/>
            <person name="Shiraishi A."/>
            <person name="Nakayama K."/>
            <person name="Satake H."/>
        </authorList>
    </citation>
    <scope>NUCLEOTIDE SEQUENCE</scope>
</reference>
<dbReference type="Proteomes" id="UP001151760">
    <property type="component" value="Unassembled WGS sequence"/>
</dbReference>
<dbReference type="EMBL" id="BQNB010011403">
    <property type="protein sequence ID" value="GJS90120.1"/>
    <property type="molecule type" value="Genomic_DNA"/>
</dbReference>
<protein>
    <submittedName>
        <fullName evidence="2">Uncharacterized protein</fullName>
    </submittedName>
</protein>
<feature type="compositionally biased region" description="Basic and acidic residues" evidence="1">
    <location>
        <begin position="39"/>
        <end position="50"/>
    </location>
</feature>
<evidence type="ECO:0000313" key="2">
    <source>
        <dbReference type="EMBL" id="GJS90120.1"/>
    </source>
</evidence>
<proteinExistence type="predicted"/>
<feature type="region of interest" description="Disordered" evidence="1">
    <location>
        <begin position="18"/>
        <end position="50"/>
    </location>
</feature>
<keyword evidence="3" id="KW-1185">Reference proteome</keyword>
<name>A0ABQ4ZIZ4_9ASTR</name>
<evidence type="ECO:0000313" key="3">
    <source>
        <dbReference type="Proteomes" id="UP001151760"/>
    </source>
</evidence>
<sequence>MPMNEFCAKKGIKRDFSVARTPQQKCSPKDNDVQDSEDVANKEGQHQMTEDEQVLHDELEKIIAQEVVAKALDDATRQAFEKREEYCISKEGSSNYQY</sequence>
<evidence type="ECO:0000256" key="1">
    <source>
        <dbReference type="SAM" id="MobiDB-lite"/>
    </source>
</evidence>
<organism evidence="2 3">
    <name type="scientific">Tanacetum coccineum</name>
    <dbReference type="NCBI Taxonomy" id="301880"/>
    <lineage>
        <taxon>Eukaryota</taxon>
        <taxon>Viridiplantae</taxon>
        <taxon>Streptophyta</taxon>
        <taxon>Embryophyta</taxon>
        <taxon>Tracheophyta</taxon>
        <taxon>Spermatophyta</taxon>
        <taxon>Magnoliopsida</taxon>
        <taxon>eudicotyledons</taxon>
        <taxon>Gunneridae</taxon>
        <taxon>Pentapetalae</taxon>
        <taxon>asterids</taxon>
        <taxon>campanulids</taxon>
        <taxon>Asterales</taxon>
        <taxon>Asteraceae</taxon>
        <taxon>Asteroideae</taxon>
        <taxon>Anthemideae</taxon>
        <taxon>Anthemidinae</taxon>
        <taxon>Tanacetum</taxon>
    </lineage>
</organism>
<comment type="caution">
    <text evidence="2">The sequence shown here is derived from an EMBL/GenBank/DDBJ whole genome shotgun (WGS) entry which is preliminary data.</text>
</comment>
<gene>
    <name evidence="2" type="ORF">Tco_0772756</name>
</gene>